<gene>
    <name evidence="1" type="ORF">KIN20_011675</name>
</gene>
<dbReference type="EMBL" id="JAHQIW010002152">
    <property type="protein sequence ID" value="KAJ1354677.1"/>
    <property type="molecule type" value="Genomic_DNA"/>
</dbReference>
<evidence type="ECO:0000313" key="1">
    <source>
        <dbReference type="EMBL" id="KAJ1354677.1"/>
    </source>
</evidence>
<dbReference type="AlphaFoldDB" id="A0AAD5M9T2"/>
<name>A0AAD5M9T2_PARTN</name>
<comment type="caution">
    <text evidence="1">The sequence shown here is derived from an EMBL/GenBank/DDBJ whole genome shotgun (WGS) entry which is preliminary data.</text>
</comment>
<reference evidence="1" key="1">
    <citation type="submission" date="2021-06" db="EMBL/GenBank/DDBJ databases">
        <title>Parelaphostrongylus tenuis whole genome reference sequence.</title>
        <authorList>
            <person name="Garwood T.J."/>
            <person name="Larsen P.A."/>
            <person name="Fountain-Jones N.M."/>
            <person name="Garbe J.R."/>
            <person name="Macchietto M.G."/>
            <person name="Kania S.A."/>
            <person name="Gerhold R.W."/>
            <person name="Richards J.E."/>
            <person name="Wolf T.M."/>
        </authorList>
    </citation>
    <scope>NUCLEOTIDE SEQUENCE</scope>
    <source>
        <strain evidence="1">MNPRO001-30</strain>
        <tissue evidence="1">Meninges</tissue>
    </source>
</reference>
<sequence>MKNLWCEGEHSELDGSVIKETDSCTYVGHSVNMANNMKEELDRGRRAGWAILGPLKDVSD</sequence>
<evidence type="ECO:0000313" key="2">
    <source>
        <dbReference type="Proteomes" id="UP001196413"/>
    </source>
</evidence>
<keyword evidence="2" id="KW-1185">Reference proteome</keyword>
<organism evidence="1 2">
    <name type="scientific">Parelaphostrongylus tenuis</name>
    <name type="common">Meningeal worm</name>
    <dbReference type="NCBI Taxonomy" id="148309"/>
    <lineage>
        <taxon>Eukaryota</taxon>
        <taxon>Metazoa</taxon>
        <taxon>Ecdysozoa</taxon>
        <taxon>Nematoda</taxon>
        <taxon>Chromadorea</taxon>
        <taxon>Rhabditida</taxon>
        <taxon>Rhabditina</taxon>
        <taxon>Rhabditomorpha</taxon>
        <taxon>Strongyloidea</taxon>
        <taxon>Metastrongylidae</taxon>
        <taxon>Parelaphostrongylus</taxon>
    </lineage>
</organism>
<dbReference type="Proteomes" id="UP001196413">
    <property type="component" value="Unassembled WGS sequence"/>
</dbReference>
<proteinExistence type="predicted"/>
<protein>
    <submittedName>
        <fullName evidence="1">Uncharacterized protein</fullName>
    </submittedName>
</protein>
<accession>A0AAD5M9T2</accession>